<evidence type="ECO:0000256" key="1">
    <source>
        <dbReference type="ARBA" id="ARBA00038376"/>
    </source>
</evidence>
<keyword evidence="4" id="KW-1185">Reference proteome</keyword>
<reference evidence="3 4" key="1">
    <citation type="journal article" date="2023" name="G3 (Bethesda)">
        <title>A chromosome-level genome assembly of Zasmidium syzygii isolated from banana leaves.</title>
        <authorList>
            <person name="van Westerhoven A.C."/>
            <person name="Mehrabi R."/>
            <person name="Talebi R."/>
            <person name="Steentjes M.B.F."/>
            <person name="Corcolon B."/>
            <person name="Chong P.A."/>
            <person name="Kema G.H.J."/>
            <person name="Seidl M.F."/>
        </authorList>
    </citation>
    <scope>NUCLEOTIDE SEQUENCE [LARGE SCALE GENOMIC DNA]</scope>
    <source>
        <strain evidence="3 4">P124</strain>
    </source>
</reference>
<accession>A0ABR0ELX9</accession>
<sequence>MSTRTIAFFGATGGCANPCLAKTIEEGFNAIALVRSPAKLKNQLKERTISGDVLDQRLIIVEGDVRDAEAVGKVLENSGKGVDVVISGIGGVATPQFSLLRPLTMTDPNICGDAIDCVLSVMAQSKLPNQPLLVVISGNGVRNDGPRDYPLLLTPLYRWLLTDIYDDKRRMEASLMKAKPVGGFVIVRASPLTHGPSKGLEAIRQGTMQQPVLGYGISRDDVGLWLFENVVRQQEPPAFFNDEVSITY</sequence>
<evidence type="ECO:0000313" key="4">
    <source>
        <dbReference type="Proteomes" id="UP001305779"/>
    </source>
</evidence>
<dbReference type="PROSITE" id="PS51257">
    <property type="entry name" value="PROKAR_LIPOPROTEIN"/>
    <property type="match status" value="1"/>
</dbReference>
<protein>
    <recommendedName>
        <fullName evidence="2">NAD(P)-binding domain-containing protein</fullName>
    </recommendedName>
</protein>
<gene>
    <name evidence="3" type="ORF">PRZ48_005917</name>
</gene>
<dbReference type="InterPro" id="IPR016040">
    <property type="entry name" value="NAD(P)-bd_dom"/>
</dbReference>
<dbReference type="EMBL" id="JAXOVC010000004">
    <property type="protein sequence ID" value="KAK4502492.1"/>
    <property type="molecule type" value="Genomic_DNA"/>
</dbReference>
<dbReference type="PANTHER" id="PTHR15020">
    <property type="entry name" value="FLAVIN REDUCTASE-RELATED"/>
    <property type="match status" value="1"/>
</dbReference>
<dbReference type="PANTHER" id="PTHR15020:SF50">
    <property type="entry name" value="UPF0659 PROTEIN YMR090W"/>
    <property type="match status" value="1"/>
</dbReference>
<comment type="caution">
    <text evidence="3">The sequence shown here is derived from an EMBL/GenBank/DDBJ whole genome shotgun (WGS) entry which is preliminary data.</text>
</comment>
<organism evidence="3 4">
    <name type="scientific">Zasmidium cellare</name>
    <name type="common">Wine cellar mold</name>
    <name type="synonym">Racodium cellare</name>
    <dbReference type="NCBI Taxonomy" id="395010"/>
    <lineage>
        <taxon>Eukaryota</taxon>
        <taxon>Fungi</taxon>
        <taxon>Dikarya</taxon>
        <taxon>Ascomycota</taxon>
        <taxon>Pezizomycotina</taxon>
        <taxon>Dothideomycetes</taxon>
        <taxon>Dothideomycetidae</taxon>
        <taxon>Mycosphaerellales</taxon>
        <taxon>Mycosphaerellaceae</taxon>
        <taxon>Zasmidium</taxon>
    </lineage>
</organism>
<proteinExistence type="inferred from homology"/>
<name>A0ABR0ELX9_ZASCE</name>
<dbReference type="InterPro" id="IPR036291">
    <property type="entry name" value="NAD(P)-bd_dom_sf"/>
</dbReference>
<comment type="similarity">
    <text evidence="1">Belongs to the avfA family.</text>
</comment>
<dbReference type="Gene3D" id="3.40.50.720">
    <property type="entry name" value="NAD(P)-binding Rossmann-like Domain"/>
    <property type="match status" value="1"/>
</dbReference>
<feature type="domain" description="NAD(P)-binding" evidence="2">
    <location>
        <begin position="10"/>
        <end position="228"/>
    </location>
</feature>
<dbReference type="Proteomes" id="UP001305779">
    <property type="component" value="Unassembled WGS sequence"/>
</dbReference>
<dbReference type="SUPFAM" id="SSF51735">
    <property type="entry name" value="NAD(P)-binding Rossmann-fold domains"/>
    <property type="match status" value="1"/>
</dbReference>
<dbReference type="Pfam" id="PF13460">
    <property type="entry name" value="NAD_binding_10"/>
    <property type="match status" value="1"/>
</dbReference>
<evidence type="ECO:0000259" key="2">
    <source>
        <dbReference type="Pfam" id="PF13460"/>
    </source>
</evidence>
<evidence type="ECO:0000313" key="3">
    <source>
        <dbReference type="EMBL" id="KAK4502492.1"/>
    </source>
</evidence>